<dbReference type="Proteomes" id="UP000823388">
    <property type="component" value="Chromosome 2N"/>
</dbReference>
<evidence type="ECO:0000313" key="2">
    <source>
        <dbReference type="Proteomes" id="UP000823388"/>
    </source>
</evidence>
<dbReference type="AlphaFoldDB" id="A0A8T0VMJ1"/>
<keyword evidence="2" id="KW-1185">Reference proteome</keyword>
<name>A0A8T0VMJ1_PANVG</name>
<gene>
    <name evidence="1" type="ORF">PVAP13_2NG563340</name>
</gene>
<accession>A0A8T0VMJ1</accession>
<sequence length="80" mass="9370">MLEGLEFCWCRGIPIFYNIVTSLFEWKQDLVDELLEPTTHILKHISSREELFKDKAGFCFNSAALATAQPPFTRLDFWRS</sequence>
<proteinExistence type="predicted"/>
<dbReference type="EMBL" id="CM029040">
    <property type="protein sequence ID" value="KAG2638041.1"/>
    <property type="molecule type" value="Genomic_DNA"/>
</dbReference>
<protein>
    <submittedName>
        <fullName evidence="1">Uncharacterized protein</fullName>
    </submittedName>
</protein>
<comment type="caution">
    <text evidence="1">The sequence shown here is derived from an EMBL/GenBank/DDBJ whole genome shotgun (WGS) entry which is preliminary data.</text>
</comment>
<organism evidence="1 2">
    <name type="scientific">Panicum virgatum</name>
    <name type="common">Blackwell switchgrass</name>
    <dbReference type="NCBI Taxonomy" id="38727"/>
    <lineage>
        <taxon>Eukaryota</taxon>
        <taxon>Viridiplantae</taxon>
        <taxon>Streptophyta</taxon>
        <taxon>Embryophyta</taxon>
        <taxon>Tracheophyta</taxon>
        <taxon>Spermatophyta</taxon>
        <taxon>Magnoliopsida</taxon>
        <taxon>Liliopsida</taxon>
        <taxon>Poales</taxon>
        <taxon>Poaceae</taxon>
        <taxon>PACMAD clade</taxon>
        <taxon>Panicoideae</taxon>
        <taxon>Panicodae</taxon>
        <taxon>Paniceae</taxon>
        <taxon>Panicinae</taxon>
        <taxon>Panicum</taxon>
        <taxon>Panicum sect. Hiantes</taxon>
    </lineage>
</organism>
<reference evidence="1" key="1">
    <citation type="submission" date="2020-05" db="EMBL/GenBank/DDBJ databases">
        <title>WGS assembly of Panicum virgatum.</title>
        <authorList>
            <person name="Lovell J.T."/>
            <person name="Jenkins J."/>
            <person name="Shu S."/>
            <person name="Juenger T.E."/>
            <person name="Schmutz J."/>
        </authorList>
    </citation>
    <scope>NUCLEOTIDE SEQUENCE</scope>
    <source>
        <strain evidence="1">AP13</strain>
    </source>
</reference>
<evidence type="ECO:0000313" key="1">
    <source>
        <dbReference type="EMBL" id="KAG2638041.1"/>
    </source>
</evidence>